<dbReference type="RefSeq" id="WP_330195638.1">
    <property type="nucleotide sequence ID" value="NZ_JAZDRO010000002.1"/>
</dbReference>
<protein>
    <submittedName>
        <fullName evidence="2">SIMPL domain-containing protein</fullName>
    </submittedName>
</protein>
<evidence type="ECO:0000313" key="2">
    <source>
        <dbReference type="EMBL" id="MEE2566096.1"/>
    </source>
</evidence>
<gene>
    <name evidence="2" type="ORF">V0U35_05335</name>
</gene>
<feature type="chain" id="PRO_5046748183" evidence="1">
    <location>
        <begin position="21"/>
        <end position="241"/>
    </location>
</feature>
<dbReference type="Pfam" id="PF04402">
    <property type="entry name" value="SIMPL"/>
    <property type="match status" value="1"/>
</dbReference>
<dbReference type="Proteomes" id="UP001310692">
    <property type="component" value="Unassembled WGS sequence"/>
</dbReference>
<sequence length="241" mass="25408">MLRTLLLSTALLIPAAPALAQMQDHSAMHGEHHPGRITLSATGEVRAAPDMATVSAGVVAEAPTAAEALRANNRQMNGVFDALARAGIERADIQTSNLSINPVWSNFEGNRERRITGYQATNTVTARVDDLDTLGQTIDALVGSGANQIQGVNFMLEDRDAAMREARLEAVAELRELADLYAGALGVELGRIIEFSESSGGGYQPPVMYAARNMAMDESTPIAGGEVGISVSVTASFAIVD</sequence>
<dbReference type="InterPro" id="IPR052022">
    <property type="entry name" value="26kDa_periplasmic_antigen"/>
</dbReference>
<dbReference type="InterPro" id="IPR007497">
    <property type="entry name" value="SIMPL/DUF541"/>
</dbReference>
<dbReference type="Gene3D" id="3.30.110.170">
    <property type="entry name" value="Protein of unknown function (DUF541), domain 1"/>
    <property type="match status" value="1"/>
</dbReference>
<evidence type="ECO:0000256" key="1">
    <source>
        <dbReference type="SAM" id="SignalP"/>
    </source>
</evidence>
<comment type="caution">
    <text evidence="2">The sequence shown here is derived from an EMBL/GenBank/DDBJ whole genome shotgun (WGS) entry which is preliminary data.</text>
</comment>
<keyword evidence="3" id="KW-1185">Reference proteome</keyword>
<dbReference type="PANTHER" id="PTHR34387">
    <property type="entry name" value="SLR1258 PROTEIN"/>
    <property type="match status" value="1"/>
</dbReference>
<dbReference type="PANTHER" id="PTHR34387:SF1">
    <property type="entry name" value="PERIPLASMIC IMMUNOGENIC PROTEIN"/>
    <property type="match status" value="1"/>
</dbReference>
<evidence type="ECO:0000313" key="3">
    <source>
        <dbReference type="Proteomes" id="UP001310692"/>
    </source>
</evidence>
<keyword evidence="1" id="KW-0732">Signal</keyword>
<proteinExistence type="predicted"/>
<accession>A0ABU7LX27</accession>
<dbReference type="EMBL" id="JAZDRO010000002">
    <property type="protein sequence ID" value="MEE2566096.1"/>
    <property type="molecule type" value="Genomic_DNA"/>
</dbReference>
<name>A0ABU7LX27_9PROT</name>
<dbReference type="Gene3D" id="3.30.70.2970">
    <property type="entry name" value="Protein of unknown function (DUF541), domain 2"/>
    <property type="match status" value="1"/>
</dbReference>
<feature type="signal peptide" evidence="1">
    <location>
        <begin position="1"/>
        <end position="20"/>
    </location>
</feature>
<reference evidence="2 3" key="1">
    <citation type="submission" date="2024-01" db="EMBL/GenBank/DDBJ databases">
        <title>Hyphobacterium bacterium isolated from marine sediment.</title>
        <authorList>
            <person name="Zhao S."/>
        </authorList>
    </citation>
    <scope>NUCLEOTIDE SEQUENCE [LARGE SCALE GENOMIC DNA]</scope>
    <source>
        <strain evidence="2 3">Y60-23</strain>
    </source>
</reference>
<organism evidence="2 3">
    <name type="scientific">Hyphobacterium marinum</name>
    <dbReference type="NCBI Taxonomy" id="3116574"/>
    <lineage>
        <taxon>Bacteria</taxon>
        <taxon>Pseudomonadati</taxon>
        <taxon>Pseudomonadota</taxon>
        <taxon>Alphaproteobacteria</taxon>
        <taxon>Maricaulales</taxon>
        <taxon>Maricaulaceae</taxon>
        <taxon>Hyphobacterium</taxon>
    </lineage>
</organism>